<keyword evidence="1" id="KW-0732">Signal</keyword>
<evidence type="ECO:0008006" key="4">
    <source>
        <dbReference type="Google" id="ProtNLM"/>
    </source>
</evidence>
<feature type="chain" id="PRO_5032721890" description="DUF3757 domain-containing protein" evidence="1">
    <location>
        <begin position="19"/>
        <end position="140"/>
    </location>
</feature>
<organism evidence="2 3">
    <name type="scientific">Duganella aquatilis</name>
    <dbReference type="NCBI Taxonomy" id="2666082"/>
    <lineage>
        <taxon>Bacteria</taxon>
        <taxon>Pseudomonadati</taxon>
        <taxon>Pseudomonadota</taxon>
        <taxon>Betaproteobacteria</taxon>
        <taxon>Burkholderiales</taxon>
        <taxon>Oxalobacteraceae</taxon>
        <taxon>Telluria group</taxon>
        <taxon>Duganella</taxon>
    </lineage>
</organism>
<dbReference type="NCBIfam" id="NF042415">
    <property type="entry name" value="STY0301_fam"/>
    <property type="match status" value="1"/>
</dbReference>
<name>A0A844DGF6_9BURK</name>
<dbReference type="AlphaFoldDB" id="A0A844DGF6"/>
<evidence type="ECO:0000313" key="2">
    <source>
        <dbReference type="EMBL" id="MRW87354.1"/>
    </source>
</evidence>
<evidence type="ECO:0000313" key="3">
    <source>
        <dbReference type="Proteomes" id="UP000439986"/>
    </source>
</evidence>
<accession>A0A844DGF6</accession>
<dbReference type="InterPro" id="IPR049973">
    <property type="entry name" value="STY0301-like"/>
</dbReference>
<sequence>MRYLCLLAASLYLPIAGAAAVIFDCPRVIDIEQTSRTVDQTWQLVADSDLPPASLATIAVYTQHPSDGGNLVPDHIEKFDQSQVTTWRLPPDSAPYWMACVYTQSRILLAKPIPADAMQCRLTESLHAQQASGVIAFVCE</sequence>
<dbReference type="Proteomes" id="UP000439986">
    <property type="component" value="Unassembled WGS sequence"/>
</dbReference>
<proteinExistence type="predicted"/>
<comment type="caution">
    <text evidence="2">The sequence shown here is derived from an EMBL/GenBank/DDBJ whole genome shotgun (WGS) entry which is preliminary data.</text>
</comment>
<protein>
    <recommendedName>
        <fullName evidence="4">DUF3757 domain-containing protein</fullName>
    </recommendedName>
</protein>
<keyword evidence="3" id="KW-1185">Reference proteome</keyword>
<feature type="signal peptide" evidence="1">
    <location>
        <begin position="1"/>
        <end position="18"/>
    </location>
</feature>
<dbReference type="EMBL" id="WKJL01000026">
    <property type="protein sequence ID" value="MRW87354.1"/>
    <property type="molecule type" value="Genomic_DNA"/>
</dbReference>
<gene>
    <name evidence="2" type="ORF">GJ698_25100</name>
</gene>
<reference evidence="2 3" key="1">
    <citation type="submission" date="2019-11" db="EMBL/GenBank/DDBJ databases">
        <title>Novel species isolated from a subtropical stream in China.</title>
        <authorList>
            <person name="Lu H."/>
        </authorList>
    </citation>
    <scope>NUCLEOTIDE SEQUENCE [LARGE SCALE GENOMIC DNA]</scope>
    <source>
        <strain evidence="2 3">FT26W</strain>
    </source>
</reference>
<evidence type="ECO:0000256" key="1">
    <source>
        <dbReference type="SAM" id="SignalP"/>
    </source>
</evidence>
<dbReference type="RefSeq" id="WP_154360603.1">
    <property type="nucleotide sequence ID" value="NZ_WKJL01000026.1"/>
</dbReference>